<comment type="caution">
    <text evidence="1">The sequence shown here is derived from an EMBL/GenBank/DDBJ whole genome shotgun (WGS) entry which is preliminary data.</text>
</comment>
<name>A0A512BU07_9HYPH</name>
<protein>
    <submittedName>
        <fullName evidence="1">Uncharacterized protein</fullName>
    </submittedName>
</protein>
<gene>
    <name evidence="1" type="ORF">MAE02_31620</name>
</gene>
<sequence>MLLKTSLVEPLGARLSGGLIKQGSDRREREPDGKVAHKAAMDVLGVPQRAERQTLEFLAAGAGKILGRALS</sequence>
<proteinExistence type="predicted"/>
<dbReference type="EMBL" id="BJYU01000042">
    <property type="protein sequence ID" value="GEO15466.1"/>
    <property type="molecule type" value="Genomic_DNA"/>
</dbReference>
<dbReference type="Proteomes" id="UP000321085">
    <property type="component" value="Unassembled WGS sequence"/>
</dbReference>
<organism evidence="1 2">
    <name type="scientific">Microvirga aerophila</name>
    <dbReference type="NCBI Taxonomy" id="670291"/>
    <lineage>
        <taxon>Bacteria</taxon>
        <taxon>Pseudomonadati</taxon>
        <taxon>Pseudomonadota</taxon>
        <taxon>Alphaproteobacteria</taxon>
        <taxon>Hyphomicrobiales</taxon>
        <taxon>Methylobacteriaceae</taxon>
        <taxon>Microvirga</taxon>
    </lineage>
</organism>
<evidence type="ECO:0000313" key="1">
    <source>
        <dbReference type="EMBL" id="GEO15466.1"/>
    </source>
</evidence>
<accession>A0A512BU07</accession>
<evidence type="ECO:0000313" key="2">
    <source>
        <dbReference type="Proteomes" id="UP000321085"/>
    </source>
</evidence>
<reference evidence="1 2" key="1">
    <citation type="submission" date="2019-07" db="EMBL/GenBank/DDBJ databases">
        <title>Whole genome shotgun sequence of Microvirga aerophila NBRC 106136.</title>
        <authorList>
            <person name="Hosoyama A."/>
            <person name="Uohara A."/>
            <person name="Ohji S."/>
            <person name="Ichikawa N."/>
        </authorList>
    </citation>
    <scope>NUCLEOTIDE SEQUENCE [LARGE SCALE GENOMIC DNA]</scope>
    <source>
        <strain evidence="1 2">NBRC 106136</strain>
    </source>
</reference>
<keyword evidence="2" id="KW-1185">Reference proteome</keyword>
<dbReference type="AlphaFoldDB" id="A0A512BU07"/>